<comment type="caution">
    <text evidence="1">The sequence shown here is derived from an EMBL/GenBank/DDBJ whole genome shotgun (WGS) entry which is preliminary data.</text>
</comment>
<name>A0ABV6Y5M1_9HYPH</name>
<gene>
    <name evidence="1" type="ORF">ACETIH_07525</name>
</gene>
<organism evidence="1 2">
    <name type="scientific">Microvirga arabica</name>
    <dbReference type="NCBI Taxonomy" id="1128671"/>
    <lineage>
        <taxon>Bacteria</taxon>
        <taxon>Pseudomonadati</taxon>
        <taxon>Pseudomonadota</taxon>
        <taxon>Alphaproteobacteria</taxon>
        <taxon>Hyphomicrobiales</taxon>
        <taxon>Methylobacteriaceae</taxon>
        <taxon>Microvirga</taxon>
    </lineage>
</organism>
<evidence type="ECO:0000313" key="2">
    <source>
        <dbReference type="Proteomes" id="UP001593940"/>
    </source>
</evidence>
<protein>
    <recommendedName>
        <fullName evidence="3">PilZ domain-containing protein</fullName>
    </recommendedName>
</protein>
<proteinExistence type="predicted"/>
<accession>A0ABV6Y5M1</accession>
<dbReference type="Proteomes" id="UP001593940">
    <property type="component" value="Unassembled WGS sequence"/>
</dbReference>
<evidence type="ECO:0000313" key="1">
    <source>
        <dbReference type="EMBL" id="MFC1456564.1"/>
    </source>
</evidence>
<reference evidence="1 2" key="1">
    <citation type="submission" date="2024-09" db="EMBL/GenBank/DDBJ databases">
        <title>Nodulacao em especies de Leguminosae Basais da Amazonia e Caracterizacao dos Rizobios e Bacterias Associadas aos Nodulos.</title>
        <authorList>
            <person name="Jambeiro I.C.A."/>
            <person name="Lopes I.S."/>
            <person name="Aguiar E.R.G.R."/>
            <person name="Santos A.F.J."/>
            <person name="Dos Santos J.M.F."/>
            <person name="Gross E."/>
        </authorList>
    </citation>
    <scope>NUCLEOTIDE SEQUENCE [LARGE SCALE GENOMIC DNA]</scope>
    <source>
        <strain evidence="1 2">BRUESC1165</strain>
    </source>
</reference>
<sequence length="124" mass="13413">MSPLSTMRQVRRAPTAAALVVHGLRVARGASGVGGRNMQWLLMLGDGGIRPFDQHADLPCKAIVRIVHDGSDFGLGFRPVERIEQLAQARLQLFGLGAGFLACLRRIPHRNAIEGQHGLVNGRS</sequence>
<evidence type="ECO:0008006" key="3">
    <source>
        <dbReference type="Google" id="ProtNLM"/>
    </source>
</evidence>
<keyword evidence="2" id="KW-1185">Reference proteome</keyword>
<dbReference type="EMBL" id="JBHOMY010000018">
    <property type="protein sequence ID" value="MFC1456564.1"/>
    <property type="molecule type" value="Genomic_DNA"/>
</dbReference>